<evidence type="ECO:0000259" key="13">
    <source>
        <dbReference type="PROSITE" id="PS50860"/>
    </source>
</evidence>
<dbReference type="NCBIfam" id="TIGR00344">
    <property type="entry name" value="alaS"/>
    <property type="match status" value="1"/>
</dbReference>
<dbReference type="HAMAP" id="MF_00036_B">
    <property type="entry name" value="Ala_tRNA_synth_B"/>
    <property type="match status" value="1"/>
</dbReference>
<dbReference type="FunFam" id="2.40.30.130:FF:000001">
    <property type="entry name" value="Alanine--tRNA ligase"/>
    <property type="match status" value="1"/>
</dbReference>
<keyword evidence="11 12" id="KW-0030">Aminoacyl-tRNA synthetase</keyword>
<keyword evidence="4 12" id="KW-0436">Ligase</keyword>
<dbReference type="InterPro" id="IPR018162">
    <property type="entry name" value="Ala-tRNA-ligase_IIc_anticod-bd"/>
</dbReference>
<comment type="catalytic activity">
    <reaction evidence="12">
        <text>tRNA(Ala) + L-alanine + ATP = L-alanyl-tRNA(Ala) + AMP + diphosphate</text>
        <dbReference type="Rhea" id="RHEA:12540"/>
        <dbReference type="Rhea" id="RHEA-COMP:9657"/>
        <dbReference type="Rhea" id="RHEA-COMP:9923"/>
        <dbReference type="ChEBI" id="CHEBI:30616"/>
        <dbReference type="ChEBI" id="CHEBI:33019"/>
        <dbReference type="ChEBI" id="CHEBI:57972"/>
        <dbReference type="ChEBI" id="CHEBI:78442"/>
        <dbReference type="ChEBI" id="CHEBI:78497"/>
        <dbReference type="ChEBI" id="CHEBI:456215"/>
        <dbReference type="EC" id="6.1.1.7"/>
    </reaction>
</comment>
<evidence type="ECO:0000256" key="3">
    <source>
        <dbReference type="ARBA" id="ARBA00022555"/>
    </source>
</evidence>
<comment type="domain">
    <text evidence="12">Consists of three domains; the N-terminal catalytic domain, the editing domain and the C-terminal C-Ala domain. The editing domain removes incorrectly charged amino acids, while the C-Ala domain, along with tRNA(Ala), serves as a bridge to cooperatively bring together the editing and aminoacylation centers thus stimulating deacylation of misacylated tRNAs.</text>
</comment>
<dbReference type="PRINTS" id="PR00980">
    <property type="entry name" value="TRNASYNTHALA"/>
</dbReference>
<dbReference type="Proteomes" id="UP000183924">
    <property type="component" value="Unassembled WGS sequence"/>
</dbReference>
<dbReference type="Gene3D" id="3.30.54.20">
    <property type="match status" value="1"/>
</dbReference>
<evidence type="ECO:0000256" key="6">
    <source>
        <dbReference type="ARBA" id="ARBA00022741"/>
    </source>
</evidence>
<dbReference type="GO" id="GO:0005524">
    <property type="term" value="F:ATP binding"/>
    <property type="evidence" value="ECO:0007669"/>
    <property type="project" value="UniProtKB-UniRule"/>
</dbReference>
<dbReference type="Gene3D" id="2.40.30.130">
    <property type="match status" value="1"/>
</dbReference>
<comment type="function">
    <text evidence="12">Catalyzes the attachment of alanine to tRNA(Ala) in a two-step reaction: alanine is first activated by ATP to form Ala-AMP and then transferred to the acceptor end of tRNA(Ala). Also edits incorrectly charged Ser-tRNA(Ala) and Gly-tRNA(Ala) via its editing domain.</text>
</comment>
<dbReference type="InterPro" id="IPR003156">
    <property type="entry name" value="DHHA1_dom"/>
</dbReference>
<dbReference type="Gene3D" id="3.30.980.10">
    <property type="entry name" value="Threonyl-trna Synthetase, Chain A, domain 2"/>
    <property type="match status" value="1"/>
</dbReference>
<comment type="similarity">
    <text evidence="2 12">Belongs to the class-II aminoacyl-tRNA synthetase family.</text>
</comment>
<proteinExistence type="inferred from homology"/>
<dbReference type="InterPro" id="IPR050058">
    <property type="entry name" value="Ala-tRNA_ligase"/>
</dbReference>
<evidence type="ECO:0000256" key="8">
    <source>
        <dbReference type="ARBA" id="ARBA00022840"/>
    </source>
</evidence>
<dbReference type="GO" id="GO:0045892">
    <property type="term" value="P:negative regulation of DNA-templated transcription"/>
    <property type="evidence" value="ECO:0007669"/>
    <property type="project" value="TreeGrafter"/>
</dbReference>
<dbReference type="PROSITE" id="PS50860">
    <property type="entry name" value="AA_TRNA_LIGASE_II_ALA"/>
    <property type="match status" value="1"/>
</dbReference>
<evidence type="ECO:0000256" key="5">
    <source>
        <dbReference type="ARBA" id="ARBA00022723"/>
    </source>
</evidence>
<keyword evidence="6 12" id="KW-0547">Nucleotide-binding</keyword>
<dbReference type="SUPFAM" id="SSF55681">
    <property type="entry name" value="Class II aaRS and biotin synthetases"/>
    <property type="match status" value="1"/>
</dbReference>
<dbReference type="OrthoDB" id="9803884at2"/>
<dbReference type="InterPro" id="IPR018163">
    <property type="entry name" value="Thr/Ala-tRNA-synth_IIc_edit"/>
</dbReference>
<dbReference type="InterPro" id="IPR009000">
    <property type="entry name" value="Transl_B-barrel_sf"/>
</dbReference>
<keyword evidence="9 12" id="KW-0694">RNA-binding</keyword>
<feature type="binding site" evidence="12">
    <location>
        <position position="657"/>
    </location>
    <ligand>
        <name>Zn(2+)</name>
        <dbReference type="ChEBI" id="CHEBI:29105"/>
    </ligand>
</feature>
<evidence type="ECO:0000313" key="14">
    <source>
        <dbReference type="EMBL" id="OIZ94230.1"/>
    </source>
</evidence>
<dbReference type="InterPro" id="IPR045864">
    <property type="entry name" value="aa-tRNA-synth_II/BPL/LPL"/>
</dbReference>
<dbReference type="InterPro" id="IPR023033">
    <property type="entry name" value="Ala_tRNA_ligase_euk/bac"/>
</dbReference>
<evidence type="ECO:0000256" key="12">
    <source>
        <dbReference type="HAMAP-Rule" id="MF_00036"/>
    </source>
</evidence>
<keyword evidence="3 12" id="KW-0820">tRNA-binding</keyword>
<dbReference type="AlphaFoldDB" id="A0A1J8NJJ6"/>
<dbReference type="InterPro" id="IPR002318">
    <property type="entry name" value="Ala-tRNA-lgiase_IIc"/>
</dbReference>
<keyword evidence="8 12" id="KW-0067">ATP-binding</keyword>
<dbReference type="Pfam" id="PF07973">
    <property type="entry name" value="tRNA_SAD"/>
    <property type="match status" value="1"/>
</dbReference>
<dbReference type="GO" id="GO:0005829">
    <property type="term" value="C:cytosol"/>
    <property type="evidence" value="ECO:0007669"/>
    <property type="project" value="TreeGrafter"/>
</dbReference>
<dbReference type="Gene3D" id="3.10.310.40">
    <property type="match status" value="1"/>
</dbReference>
<evidence type="ECO:0000256" key="9">
    <source>
        <dbReference type="ARBA" id="ARBA00022884"/>
    </source>
</evidence>
<evidence type="ECO:0000256" key="2">
    <source>
        <dbReference type="ARBA" id="ARBA00008226"/>
    </source>
</evidence>
<dbReference type="SUPFAM" id="SSF55186">
    <property type="entry name" value="ThrRS/AlaRS common domain"/>
    <property type="match status" value="1"/>
</dbReference>
<dbReference type="EC" id="6.1.1.7" evidence="12"/>
<dbReference type="SMART" id="SM00863">
    <property type="entry name" value="tRNA_SAD"/>
    <property type="match status" value="1"/>
</dbReference>
<dbReference type="GO" id="GO:0006419">
    <property type="term" value="P:alanyl-tRNA aminoacylation"/>
    <property type="evidence" value="ECO:0007669"/>
    <property type="project" value="UniProtKB-UniRule"/>
</dbReference>
<keyword evidence="12" id="KW-0963">Cytoplasm</keyword>
<feature type="binding site" evidence="12">
    <location>
        <position position="559"/>
    </location>
    <ligand>
        <name>Zn(2+)</name>
        <dbReference type="ChEBI" id="CHEBI:29105"/>
    </ligand>
</feature>
<evidence type="ECO:0000313" key="15">
    <source>
        <dbReference type="Proteomes" id="UP000183924"/>
    </source>
</evidence>
<keyword evidence="15" id="KW-1185">Reference proteome</keyword>
<feature type="domain" description="Alanyl-transfer RNA synthetases family profile" evidence="13">
    <location>
        <begin position="1"/>
        <end position="700"/>
    </location>
</feature>
<dbReference type="InterPro" id="IPR018165">
    <property type="entry name" value="Ala-tRNA-synth_IIc_core"/>
</dbReference>
<dbReference type="GO" id="GO:0002161">
    <property type="term" value="F:aminoacyl-tRNA deacylase activity"/>
    <property type="evidence" value="ECO:0007669"/>
    <property type="project" value="TreeGrafter"/>
</dbReference>
<dbReference type="FunFam" id="3.10.310.40:FF:000001">
    <property type="entry name" value="Alanine--tRNA ligase"/>
    <property type="match status" value="1"/>
</dbReference>
<feature type="binding site" evidence="12">
    <location>
        <position position="661"/>
    </location>
    <ligand>
        <name>Zn(2+)</name>
        <dbReference type="ChEBI" id="CHEBI:29105"/>
    </ligand>
</feature>
<dbReference type="EMBL" id="LUKY01000033">
    <property type="protein sequence ID" value="OIZ94230.1"/>
    <property type="molecule type" value="Genomic_DNA"/>
</dbReference>
<reference evidence="14 15" key="1">
    <citation type="submission" date="2016-03" db="EMBL/GenBank/DDBJ databases">
        <title>Comparative genomics of Rickettsiella.</title>
        <authorList>
            <person name="Chandler C."/>
            <person name="Wang Y."/>
        </authorList>
    </citation>
    <scope>NUCLEOTIDE SEQUENCE [LARGE SCALE GENOMIC DNA]</scope>
    <source>
        <strain evidence="14 15">RCFS May 2013</strain>
    </source>
</reference>
<gene>
    <name evidence="12" type="primary">alaS</name>
    <name evidence="14" type="ORF">A1D18_05090</name>
</gene>
<evidence type="ECO:0000256" key="10">
    <source>
        <dbReference type="ARBA" id="ARBA00022917"/>
    </source>
</evidence>
<dbReference type="CDD" id="cd00673">
    <property type="entry name" value="AlaRS_core"/>
    <property type="match status" value="1"/>
</dbReference>
<dbReference type="Gene3D" id="3.30.930.10">
    <property type="entry name" value="Bira Bifunctional Protein, Domain 2"/>
    <property type="match status" value="1"/>
</dbReference>
<dbReference type="Pfam" id="PF01411">
    <property type="entry name" value="tRNA-synt_2c"/>
    <property type="match status" value="1"/>
</dbReference>
<dbReference type="FunFam" id="3.30.54.20:FF:000001">
    <property type="entry name" value="Alanine--tRNA ligase"/>
    <property type="match status" value="1"/>
</dbReference>
<comment type="caution">
    <text evidence="14">The sequence shown here is derived from an EMBL/GenBank/DDBJ whole genome shotgun (WGS) entry which is preliminary data.</text>
</comment>
<dbReference type="GO" id="GO:0004813">
    <property type="term" value="F:alanine-tRNA ligase activity"/>
    <property type="evidence" value="ECO:0007669"/>
    <property type="project" value="UniProtKB-UniRule"/>
</dbReference>
<dbReference type="SUPFAM" id="SSF101353">
    <property type="entry name" value="Putative anticodon-binding domain of alanyl-tRNA synthetase (AlaRS)"/>
    <property type="match status" value="1"/>
</dbReference>
<dbReference type="InterPro" id="IPR018164">
    <property type="entry name" value="Ala-tRNA-synth_IIc_N"/>
</dbReference>
<protein>
    <recommendedName>
        <fullName evidence="12">Alanine--tRNA ligase</fullName>
        <ecNumber evidence="12">6.1.1.7</ecNumber>
    </recommendedName>
    <alternativeName>
        <fullName evidence="12">Alanyl-tRNA synthetase</fullName>
        <shortName evidence="12">AlaRS</shortName>
    </alternativeName>
</protein>
<dbReference type="FunFam" id="3.30.980.10:FF:000004">
    <property type="entry name" value="Alanine--tRNA ligase, cytoplasmic"/>
    <property type="match status" value="1"/>
</dbReference>
<comment type="subcellular location">
    <subcellularLocation>
        <location evidence="1 12">Cytoplasm</location>
    </subcellularLocation>
</comment>
<dbReference type="Pfam" id="PF02272">
    <property type="entry name" value="DHHA1"/>
    <property type="match status" value="1"/>
</dbReference>
<comment type="cofactor">
    <cofactor evidence="12">
        <name>Zn(2+)</name>
        <dbReference type="ChEBI" id="CHEBI:29105"/>
    </cofactor>
    <text evidence="12">Binds 1 zinc ion per subunit.</text>
</comment>
<dbReference type="STRING" id="1225476.A1D18_05090"/>
<accession>A0A1J8NJJ6</accession>
<organism evidence="14 15">
    <name type="scientific">Candidatus Rickettsiella isopodorum</name>
    <dbReference type="NCBI Taxonomy" id="1225476"/>
    <lineage>
        <taxon>Bacteria</taxon>
        <taxon>Pseudomonadati</taxon>
        <taxon>Pseudomonadota</taxon>
        <taxon>Gammaproteobacteria</taxon>
        <taxon>Legionellales</taxon>
        <taxon>Coxiellaceae</taxon>
        <taxon>Rickettsiella</taxon>
    </lineage>
</organism>
<dbReference type="FunFam" id="3.30.930.10:FF:000004">
    <property type="entry name" value="Alanine--tRNA ligase"/>
    <property type="match status" value="1"/>
</dbReference>
<dbReference type="InterPro" id="IPR012947">
    <property type="entry name" value="tRNA_SAD"/>
</dbReference>
<sequence>MNSNALRELFLNYFKSQGHTIVPSASLIPAHDPSLLFTNAGMVPFKDVFLGLEKRPYSRAASIQRCIRAGGKHNDLENVGYTARHHTFFEMLGNFSFDDYFKREAIHYSWKFLTEKLNLPPEKLWVTVFTEDEEAAAIWLNEIQVDPQRFSRCDKQDNFWSMGDTGPCGPCSEIFYDHGPSIPGGPPGTSAVDGDRYVEIWNLVFMQFQRSLDGELTFLPKPSVDTGMGLERLAAVMQGVTNNYDTDLFQPLIKAAAKEASITDLTNTSLRVIADHIRACAFLISDEVHPGNEGRSYVLRRIIRRAIRHGHKIGLDRPFFYRLVKPLAMQMREAYPQLAKKQKSIEKILHDEEQQFARTLNQGLKLFEQELTKLKGEKQFPGSALFRLYDTYGFPVDLTADMARERGLTLDIVGFNKEMDRQKNQSKSASLFVSAPSLQLAEKKPTEFVGYKSLKQAAVPILDLFDGKQSIEELSVDEEGFVILSKTPFYAEGGGQVGDTGYLVNATSRFLVTETFKEGALILHKGKLTKGHLKKGDKLKAEVDAEKRRAVTLNHSATHLLHAALREVLGAQVMQKGSLVEAERLRFDFSHISPLNVEQLKLVEDRVNQQIRANLPIVTEMMSIEEAKNAGALAMFGEKYGDKVRVLTMGSFSKELCGGTHVSRTGDIGLFKITAEIGISAGIRRIQAVTGQHALDWITALEDRINQLAKLFKTSKDNLLEKARMDMGAKQALQKQIGALQQSIVAMMGEELISQAIELQGIKLLISEINGIDGAGLRHLLDQLKNKLKPAVIVLASIEQQRVQLVVGVTKELTEKIRADELANSIALAIGGSGGGRSDFAQAGGGKPEALDAALKNVKHWVETRLNGNYA</sequence>
<dbReference type="SUPFAM" id="SSF50447">
    <property type="entry name" value="Translation proteins"/>
    <property type="match status" value="1"/>
</dbReference>
<dbReference type="GO" id="GO:0000049">
    <property type="term" value="F:tRNA binding"/>
    <property type="evidence" value="ECO:0007669"/>
    <property type="project" value="UniProtKB-KW"/>
</dbReference>
<dbReference type="RefSeq" id="WP_071662726.1">
    <property type="nucleotide sequence ID" value="NZ_LUKY01000033.1"/>
</dbReference>
<dbReference type="PANTHER" id="PTHR11777">
    <property type="entry name" value="ALANYL-TRNA SYNTHETASE"/>
    <property type="match status" value="1"/>
</dbReference>
<evidence type="ECO:0000256" key="4">
    <source>
        <dbReference type="ARBA" id="ARBA00022598"/>
    </source>
</evidence>
<keyword evidence="10 12" id="KW-0648">Protein biosynthesis</keyword>
<dbReference type="GO" id="GO:0008270">
    <property type="term" value="F:zinc ion binding"/>
    <property type="evidence" value="ECO:0007669"/>
    <property type="project" value="UniProtKB-UniRule"/>
</dbReference>
<evidence type="ECO:0000256" key="7">
    <source>
        <dbReference type="ARBA" id="ARBA00022833"/>
    </source>
</evidence>
<keyword evidence="5 12" id="KW-0479">Metal-binding</keyword>
<feature type="binding site" evidence="12">
    <location>
        <position position="555"/>
    </location>
    <ligand>
        <name>Zn(2+)</name>
        <dbReference type="ChEBI" id="CHEBI:29105"/>
    </ligand>
</feature>
<dbReference type="PANTHER" id="PTHR11777:SF9">
    <property type="entry name" value="ALANINE--TRNA LIGASE, CYTOPLASMIC"/>
    <property type="match status" value="1"/>
</dbReference>
<keyword evidence="7 12" id="KW-0862">Zinc</keyword>
<evidence type="ECO:0000256" key="1">
    <source>
        <dbReference type="ARBA" id="ARBA00004496"/>
    </source>
</evidence>
<name>A0A1J8NJJ6_9COXI</name>
<evidence type="ECO:0000256" key="11">
    <source>
        <dbReference type="ARBA" id="ARBA00023146"/>
    </source>
</evidence>